<dbReference type="EMBL" id="CP021425">
    <property type="protein sequence ID" value="ARU56466.1"/>
    <property type="molecule type" value="Genomic_DNA"/>
</dbReference>
<evidence type="ECO:0000313" key="2">
    <source>
        <dbReference type="Proteomes" id="UP000196027"/>
    </source>
</evidence>
<dbReference type="AlphaFoldDB" id="A0A1Y0I9M8"/>
<keyword evidence="2" id="KW-1185">Reference proteome</keyword>
<dbReference type="Proteomes" id="UP000196027">
    <property type="component" value="Chromosome"/>
</dbReference>
<protein>
    <submittedName>
        <fullName evidence="1">Uncharacterized protein</fullName>
    </submittedName>
</protein>
<organism evidence="1 2">
    <name type="scientific">Oleiphilus messinensis</name>
    <dbReference type="NCBI Taxonomy" id="141451"/>
    <lineage>
        <taxon>Bacteria</taxon>
        <taxon>Pseudomonadati</taxon>
        <taxon>Pseudomonadota</taxon>
        <taxon>Gammaproteobacteria</taxon>
        <taxon>Oceanospirillales</taxon>
        <taxon>Oleiphilaceae</taxon>
        <taxon>Oleiphilus</taxon>
    </lineage>
</organism>
<reference evidence="1 2" key="1">
    <citation type="submission" date="2017-05" db="EMBL/GenBank/DDBJ databases">
        <title>Genomic insights into alkan degradation activity of Oleiphilus messinensis.</title>
        <authorList>
            <person name="Kozyavkin S.A."/>
            <person name="Slesarev A.I."/>
            <person name="Golyshin P.N."/>
            <person name="Korzhenkov A."/>
            <person name="Golyshina O.N."/>
            <person name="Toshchakov S.V."/>
        </authorList>
    </citation>
    <scope>NUCLEOTIDE SEQUENCE [LARGE SCALE GENOMIC DNA]</scope>
    <source>
        <strain evidence="1 2">ME102</strain>
    </source>
</reference>
<sequence length="79" mass="9149">MVLSNVFDLESHRLVSNYLDRLPQSLYFPSVDCMRPVNIASHELTDLHVHGKKLDIKVHFKLRISPHKTDVTRADVLIQ</sequence>
<dbReference type="KEGG" id="ome:OLMES_2405"/>
<accession>A0A1Y0I9M8</accession>
<evidence type="ECO:0000313" key="1">
    <source>
        <dbReference type="EMBL" id="ARU56466.1"/>
    </source>
</evidence>
<gene>
    <name evidence="1" type="ORF">OLMES_2405</name>
</gene>
<name>A0A1Y0I9M8_9GAMM</name>
<proteinExistence type="predicted"/>